<dbReference type="InterPro" id="IPR019379">
    <property type="entry name" value="Gamma_Secretase_Asp_P_PEN2"/>
</dbReference>
<dbReference type="PANTHER" id="PTHR16318:SF0">
    <property type="entry name" value="GAMMA-SECRETASE SUBUNIT PEN-2"/>
    <property type="match status" value="1"/>
</dbReference>
<proteinExistence type="inferred from homology"/>
<evidence type="ECO:0000256" key="5">
    <source>
        <dbReference type="ARBA" id="ARBA00022976"/>
    </source>
</evidence>
<dbReference type="GO" id="GO:0007220">
    <property type="term" value="P:Notch receptor processing"/>
    <property type="evidence" value="ECO:0007669"/>
    <property type="project" value="TreeGrafter"/>
</dbReference>
<dbReference type="GO" id="GO:0007219">
    <property type="term" value="P:Notch signaling pathway"/>
    <property type="evidence" value="ECO:0007669"/>
    <property type="project" value="UniProtKB-KW"/>
</dbReference>
<keyword evidence="7 8" id="KW-0472">Membrane</keyword>
<evidence type="ECO:0000313" key="10">
    <source>
        <dbReference type="Proteomes" id="UP001177023"/>
    </source>
</evidence>
<evidence type="ECO:0000313" key="9">
    <source>
        <dbReference type="EMBL" id="CAJ0584160.1"/>
    </source>
</evidence>
<evidence type="ECO:0000256" key="7">
    <source>
        <dbReference type="ARBA" id="ARBA00023136"/>
    </source>
</evidence>
<keyword evidence="10" id="KW-1185">Reference proteome</keyword>
<evidence type="ECO:0000256" key="2">
    <source>
        <dbReference type="ARBA" id="ARBA00009607"/>
    </source>
</evidence>
<dbReference type="AlphaFoldDB" id="A0AA36DDB6"/>
<sequence>MDFQKLADREKTVLCKKYFFIGLACLPLVWLINFICFFKDAFLKPRTPEVLQIRTYVIMSFIGCAIWLVILSAWETVFQIFRVRGLPWTDALTFTFPLGRV</sequence>
<feature type="transmembrane region" description="Helical" evidence="8">
    <location>
        <begin position="20"/>
        <end position="41"/>
    </location>
</feature>
<name>A0AA36DDB6_9BILA</name>
<evidence type="ECO:0000256" key="1">
    <source>
        <dbReference type="ARBA" id="ARBA00004141"/>
    </source>
</evidence>
<reference evidence="9" key="1">
    <citation type="submission" date="2023-06" db="EMBL/GenBank/DDBJ databases">
        <authorList>
            <person name="Delattre M."/>
        </authorList>
    </citation>
    <scope>NUCLEOTIDE SEQUENCE</scope>
    <source>
        <strain evidence="9">AF72</strain>
    </source>
</reference>
<evidence type="ECO:0000256" key="3">
    <source>
        <dbReference type="ARBA" id="ARBA00018306"/>
    </source>
</evidence>
<accession>A0AA36DDB6</accession>
<protein>
    <recommendedName>
        <fullName evidence="3">Gamma-secretase subunit PEN-2</fullName>
    </recommendedName>
</protein>
<keyword evidence="5" id="KW-0914">Notch signaling pathway</keyword>
<evidence type="ECO:0000256" key="4">
    <source>
        <dbReference type="ARBA" id="ARBA00022692"/>
    </source>
</evidence>
<dbReference type="Proteomes" id="UP001177023">
    <property type="component" value="Unassembled WGS sequence"/>
</dbReference>
<dbReference type="Pfam" id="PF10251">
    <property type="entry name" value="PEN-2"/>
    <property type="match status" value="1"/>
</dbReference>
<dbReference type="PANTHER" id="PTHR16318">
    <property type="entry name" value="GAMMA-SECRETASE SUBUNIT PEN-2"/>
    <property type="match status" value="1"/>
</dbReference>
<keyword evidence="6 8" id="KW-1133">Transmembrane helix</keyword>
<dbReference type="EMBL" id="CATQJA010002687">
    <property type="protein sequence ID" value="CAJ0584160.1"/>
    <property type="molecule type" value="Genomic_DNA"/>
</dbReference>
<comment type="subcellular location">
    <subcellularLocation>
        <location evidence="1">Membrane</location>
        <topology evidence="1">Multi-pass membrane protein</topology>
    </subcellularLocation>
</comment>
<comment type="similarity">
    <text evidence="2">Belongs to the PEN-2 family.</text>
</comment>
<dbReference type="GO" id="GO:0070765">
    <property type="term" value="C:gamma-secretase complex"/>
    <property type="evidence" value="ECO:0007669"/>
    <property type="project" value="TreeGrafter"/>
</dbReference>
<comment type="caution">
    <text evidence="9">The sequence shown here is derived from an EMBL/GenBank/DDBJ whole genome shotgun (WGS) entry which is preliminary data.</text>
</comment>
<keyword evidence="4 8" id="KW-0812">Transmembrane</keyword>
<feature type="transmembrane region" description="Helical" evidence="8">
    <location>
        <begin position="53"/>
        <end position="74"/>
    </location>
</feature>
<gene>
    <name evidence="9" type="ORF">MSPICULIGERA_LOCUS22222</name>
</gene>
<feature type="non-terminal residue" evidence="9">
    <location>
        <position position="101"/>
    </location>
</feature>
<evidence type="ECO:0000256" key="6">
    <source>
        <dbReference type="ARBA" id="ARBA00022989"/>
    </source>
</evidence>
<organism evidence="9 10">
    <name type="scientific">Mesorhabditis spiculigera</name>
    <dbReference type="NCBI Taxonomy" id="96644"/>
    <lineage>
        <taxon>Eukaryota</taxon>
        <taxon>Metazoa</taxon>
        <taxon>Ecdysozoa</taxon>
        <taxon>Nematoda</taxon>
        <taxon>Chromadorea</taxon>
        <taxon>Rhabditida</taxon>
        <taxon>Rhabditina</taxon>
        <taxon>Rhabditomorpha</taxon>
        <taxon>Rhabditoidea</taxon>
        <taxon>Rhabditidae</taxon>
        <taxon>Mesorhabditinae</taxon>
        <taxon>Mesorhabditis</taxon>
    </lineage>
</organism>
<evidence type="ECO:0000256" key="8">
    <source>
        <dbReference type="SAM" id="Phobius"/>
    </source>
</evidence>